<dbReference type="EMBL" id="QGGY01000001">
    <property type="protein sequence ID" value="PWJ79232.1"/>
    <property type="molecule type" value="Genomic_DNA"/>
</dbReference>
<evidence type="ECO:0000313" key="1">
    <source>
        <dbReference type="EMBL" id="PWJ79232.1"/>
    </source>
</evidence>
<keyword evidence="2" id="KW-1185">Reference proteome</keyword>
<accession>A0AB73TAC0</accession>
<proteinExistence type="predicted"/>
<name>A0AB73TAC0_9FIRM</name>
<comment type="caution">
    <text evidence="1">The sequence shown here is derived from an EMBL/GenBank/DDBJ whole genome shotgun (WGS) entry which is preliminary data.</text>
</comment>
<evidence type="ECO:0000313" key="2">
    <source>
        <dbReference type="Proteomes" id="UP000245412"/>
    </source>
</evidence>
<gene>
    <name evidence="1" type="ORF">C7383_101613</name>
</gene>
<dbReference type="AlphaFoldDB" id="A0AB73TAC0"/>
<protein>
    <submittedName>
        <fullName evidence="1">Uncharacterized protein</fullName>
    </submittedName>
</protein>
<sequence>MVLPKKNNNAIDAIAETETGDGLSAVSENIREGYEYN</sequence>
<dbReference type="Proteomes" id="UP000245412">
    <property type="component" value="Unassembled WGS sequence"/>
</dbReference>
<organism evidence="1 2">
    <name type="scientific">Murimonas intestini</name>
    <dbReference type="NCBI Taxonomy" id="1337051"/>
    <lineage>
        <taxon>Bacteria</taxon>
        <taxon>Bacillati</taxon>
        <taxon>Bacillota</taxon>
        <taxon>Clostridia</taxon>
        <taxon>Lachnospirales</taxon>
        <taxon>Lachnospiraceae</taxon>
        <taxon>Murimonas</taxon>
    </lineage>
</organism>
<reference evidence="1 2" key="1">
    <citation type="submission" date="2018-05" db="EMBL/GenBank/DDBJ databases">
        <authorList>
            <person name="Goeker M."/>
            <person name="Huntemann M."/>
            <person name="Clum A."/>
            <person name="Pillay M."/>
            <person name="Palaniappan K."/>
            <person name="Varghese N."/>
            <person name="Mikhailova N."/>
            <person name="Stamatis D."/>
            <person name="Reddy T."/>
            <person name="Daum C."/>
            <person name="Shapiro N."/>
            <person name="Ivanova N."/>
            <person name="Kyrpides N."/>
            <person name="Woyke T."/>
        </authorList>
    </citation>
    <scope>NUCLEOTIDE SEQUENCE [LARGE SCALE GENOMIC DNA]</scope>
    <source>
        <strain evidence="1 2">DSM 26524</strain>
    </source>
</reference>